<sequence>MTKKANNHKNKSLCEKSMQILVNFIKLSSIYLASLSLGTTTVGDTLPDQNRPGQKGIVPAKNVLKVSQIQGSQTQKSQEPESDSMSYSYLMDPSENKGSSYMVSEVNDYTDNRFSDYIQRFHDKNRRDSITASKGLPYILPPPPPRRAN</sequence>
<keyword evidence="2" id="KW-1185">Reference proteome</keyword>
<evidence type="ECO:0000313" key="2">
    <source>
        <dbReference type="Proteomes" id="UP001060215"/>
    </source>
</evidence>
<proteinExistence type="predicted"/>
<name>A0ACC0FZB0_9ERIC</name>
<organism evidence="1 2">
    <name type="scientific">Camellia lanceoleosa</name>
    <dbReference type="NCBI Taxonomy" id="1840588"/>
    <lineage>
        <taxon>Eukaryota</taxon>
        <taxon>Viridiplantae</taxon>
        <taxon>Streptophyta</taxon>
        <taxon>Embryophyta</taxon>
        <taxon>Tracheophyta</taxon>
        <taxon>Spermatophyta</taxon>
        <taxon>Magnoliopsida</taxon>
        <taxon>eudicotyledons</taxon>
        <taxon>Gunneridae</taxon>
        <taxon>Pentapetalae</taxon>
        <taxon>asterids</taxon>
        <taxon>Ericales</taxon>
        <taxon>Theaceae</taxon>
        <taxon>Camellia</taxon>
    </lineage>
</organism>
<dbReference type="Proteomes" id="UP001060215">
    <property type="component" value="Chromosome 12"/>
</dbReference>
<accession>A0ACC0FZB0</accession>
<reference evidence="1 2" key="1">
    <citation type="journal article" date="2022" name="Plant J.">
        <title>Chromosome-level genome of Camellia lanceoleosa provides a valuable resource for understanding genome evolution and self-incompatibility.</title>
        <authorList>
            <person name="Gong W."/>
            <person name="Xiao S."/>
            <person name="Wang L."/>
            <person name="Liao Z."/>
            <person name="Chang Y."/>
            <person name="Mo W."/>
            <person name="Hu G."/>
            <person name="Li W."/>
            <person name="Zhao G."/>
            <person name="Zhu H."/>
            <person name="Hu X."/>
            <person name="Ji K."/>
            <person name="Xiang X."/>
            <person name="Song Q."/>
            <person name="Yuan D."/>
            <person name="Jin S."/>
            <person name="Zhang L."/>
        </authorList>
    </citation>
    <scope>NUCLEOTIDE SEQUENCE [LARGE SCALE GENOMIC DNA]</scope>
    <source>
        <strain evidence="1">SQ_2022a</strain>
    </source>
</reference>
<gene>
    <name evidence="1" type="ORF">LOK49_LG11G01366</name>
</gene>
<protein>
    <submittedName>
        <fullName evidence="1">Uncharacterized protein</fullName>
    </submittedName>
</protein>
<comment type="caution">
    <text evidence="1">The sequence shown here is derived from an EMBL/GenBank/DDBJ whole genome shotgun (WGS) entry which is preliminary data.</text>
</comment>
<evidence type="ECO:0000313" key="1">
    <source>
        <dbReference type="EMBL" id="KAI7994029.1"/>
    </source>
</evidence>
<dbReference type="EMBL" id="CM045769">
    <property type="protein sequence ID" value="KAI7994029.1"/>
    <property type="molecule type" value="Genomic_DNA"/>
</dbReference>